<organism evidence="2 3">
    <name type="scientific">Drosophila virilis</name>
    <name type="common">Fruit fly</name>
    <dbReference type="NCBI Taxonomy" id="7244"/>
    <lineage>
        <taxon>Eukaryota</taxon>
        <taxon>Metazoa</taxon>
        <taxon>Ecdysozoa</taxon>
        <taxon>Arthropoda</taxon>
        <taxon>Hexapoda</taxon>
        <taxon>Insecta</taxon>
        <taxon>Pterygota</taxon>
        <taxon>Neoptera</taxon>
        <taxon>Endopterygota</taxon>
        <taxon>Diptera</taxon>
        <taxon>Brachycera</taxon>
        <taxon>Muscomorpha</taxon>
        <taxon>Ephydroidea</taxon>
        <taxon>Drosophilidae</taxon>
        <taxon>Drosophila</taxon>
    </lineage>
</organism>
<dbReference type="SMART" id="SM00675">
    <property type="entry name" value="DM11"/>
    <property type="match status" value="1"/>
</dbReference>
<dbReference type="OMA" id="TVRNMCA"/>
<feature type="chain" id="PRO_5002816940" description="MD-2-related lipid-recognition domain-containing protein" evidence="1">
    <location>
        <begin position="24"/>
        <end position="200"/>
    </location>
</feature>
<dbReference type="HOGENOM" id="CLU_094350_0_0_1"/>
<proteinExistence type="predicted"/>
<protein>
    <recommendedName>
        <fullName evidence="4">MD-2-related lipid-recognition domain-containing protein</fullName>
    </recommendedName>
</protein>
<keyword evidence="1" id="KW-0732">Signal</keyword>
<accession>B4LZK2</accession>
<dbReference type="InParanoid" id="B4LZK2"/>
<dbReference type="Proteomes" id="UP000008792">
    <property type="component" value="Unassembled WGS sequence"/>
</dbReference>
<dbReference type="InterPro" id="IPR006601">
    <property type="entry name" value="Uncharacterised_DM11_DROME"/>
</dbReference>
<dbReference type="KEGG" id="dvi:6630138"/>
<sequence length="200" mass="23653">MWSQSKFVYQLLILILLERQSSAIKYKFSLENEDIFTDCPNKPSNVLNISGLFDTSESTFKTDFVSVRFSGNLTCVWNIKPGDRIQFTFEINRFDRGSWQPTVFNMYVRDICPALYEKEQYWYKYWSKYIINKEQVRDKCILPGTKFIHEPFDVELLFEAQGLPLMGQYKIAYTLKALDTKGVERETSICFEMLGEFQRL</sequence>
<dbReference type="eggNOG" id="ENOG502T920">
    <property type="taxonomic scope" value="Eukaryota"/>
</dbReference>
<dbReference type="PhylomeDB" id="B4LZK2"/>
<evidence type="ECO:0008006" key="4">
    <source>
        <dbReference type="Google" id="ProtNLM"/>
    </source>
</evidence>
<gene>
    <name evidence="2" type="primary">Dvir\GJ23996</name>
    <name evidence="2" type="ORF">Dvir_GJ23996</name>
</gene>
<evidence type="ECO:0000256" key="1">
    <source>
        <dbReference type="SAM" id="SignalP"/>
    </source>
</evidence>
<evidence type="ECO:0000313" key="2">
    <source>
        <dbReference type="EMBL" id="EDW67141.1"/>
    </source>
</evidence>
<dbReference type="FunCoup" id="B4LZK2">
    <property type="interactions" value="57"/>
</dbReference>
<reference evidence="2 3" key="1">
    <citation type="journal article" date="2007" name="Nature">
        <title>Evolution of genes and genomes on the Drosophila phylogeny.</title>
        <authorList>
            <consortium name="Drosophila 12 Genomes Consortium"/>
            <person name="Clark A.G."/>
            <person name="Eisen M.B."/>
            <person name="Smith D.R."/>
            <person name="Bergman C.M."/>
            <person name="Oliver B."/>
            <person name="Markow T.A."/>
            <person name="Kaufman T.C."/>
            <person name="Kellis M."/>
            <person name="Gelbart W."/>
            <person name="Iyer V.N."/>
            <person name="Pollard D.A."/>
            <person name="Sackton T.B."/>
            <person name="Larracuente A.M."/>
            <person name="Singh N.D."/>
            <person name="Abad J.P."/>
            <person name="Abt D.N."/>
            <person name="Adryan B."/>
            <person name="Aguade M."/>
            <person name="Akashi H."/>
            <person name="Anderson W.W."/>
            <person name="Aquadro C.F."/>
            <person name="Ardell D.H."/>
            <person name="Arguello R."/>
            <person name="Artieri C.G."/>
            <person name="Barbash D.A."/>
            <person name="Barker D."/>
            <person name="Barsanti P."/>
            <person name="Batterham P."/>
            <person name="Batzoglou S."/>
            <person name="Begun D."/>
            <person name="Bhutkar A."/>
            <person name="Blanco E."/>
            <person name="Bosak S.A."/>
            <person name="Bradley R.K."/>
            <person name="Brand A.D."/>
            <person name="Brent M.R."/>
            <person name="Brooks A.N."/>
            <person name="Brown R.H."/>
            <person name="Butlin R.K."/>
            <person name="Caggese C."/>
            <person name="Calvi B.R."/>
            <person name="Bernardo de Carvalho A."/>
            <person name="Caspi A."/>
            <person name="Castrezana S."/>
            <person name="Celniker S.E."/>
            <person name="Chang J.L."/>
            <person name="Chapple C."/>
            <person name="Chatterji S."/>
            <person name="Chinwalla A."/>
            <person name="Civetta A."/>
            <person name="Clifton S.W."/>
            <person name="Comeron J.M."/>
            <person name="Costello J.C."/>
            <person name="Coyne J.A."/>
            <person name="Daub J."/>
            <person name="David R.G."/>
            <person name="Delcher A.L."/>
            <person name="Delehaunty K."/>
            <person name="Do C.B."/>
            <person name="Ebling H."/>
            <person name="Edwards K."/>
            <person name="Eickbush T."/>
            <person name="Evans J.D."/>
            <person name="Filipski A."/>
            <person name="Findeiss S."/>
            <person name="Freyhult E."/>
            <person name="Fulton L."/>
            <person name="Fulton R."/>
            <person name="Garcia A.C."/>
            <person name="Gardiner A."/>
            <person name="Garfield D.A."/>
            <person name="Garvin B.E."/>
            <person name="Gibson G."/>
            <person name="Gilbert D."/>
            <person name="Gnerre S."/>
            <person name="Godfrey J."/>
            <person name="Good R."/>
            <person name="Gotea V."/>
            <person name="Gravely B."/>
            <person name="Greenberg A.J."/>
            <person name="Griffiths-Jones S."/>
            <person name="Gross S."/>
            <person name="Guigo R."/>
            <person name="Gustafson E.A."/>
            <person name="Haerty W."/>
            <person name="Hahn M.W."/>
            <person name="Halligan D.L."/>
            <person name="Halpern A.L."/>
            <person name="Halter G.M."/>
            <person name="Han M.V."/>
            <person name="Heger A."/>
            <person name="Hillier L."/>
            <person name="Hinrichs A.S."/>
            <person name="Holmes I."/>
            <person name="Hoskins R.A."/>
            <person name="Hubisz M.J."/>
            <person name="Hultmark D."/>
            <person name="Huntley M.A."/>
            <person name="Jaffe D.B."/>
            <person name="Jagadeeshan S."/>
            <person name="Jeck W.R."/>
            <person name="Johnson J."/>
            <person name="Jones C.D."/>
            <person name="Jordan W.C."/>
            <person name="Karpen G.H."/>
            <person name="Kataoka E."/>
            <person name="Keightley P.D."/>
            <person name="Kheradpour P."/>
            <person name="Kirkness E.F."/>
            <person name="Koerich L.B."/>
            <person name="Kristiansen K."/>
            <person name="Kudrna D."/>
            <person name="Kulathinal R.J."/>
            <person name="Kumar S."/>
            <person name="Kwok R."/>
            <person name="Lander E."/>
            <person name="Langley C.H."/>
            <person name="Lapoint R."/>
            <person name="Lazzaro B.P."/>
            <person name="Lee S.J."/>
            <person name="Levesque L."/>
            <person name="Li R."/>
            <person name="Lin C.F."/>
            <person name="Lin M.F."/>
            <person name="Lindblad-Toh K."/>
            <person name="Llopart A."/>
            <person name="Long M."/>
            <person name="Low L."/>
            <person name="Lozovsky E."/>
            <person name="Lu J."/>
            <person name="Luo M."/>
            <person name="Machado C.A."/>
            <person name="Makalowski W."/>
            <person name="Marzo M."/>
            <person name="Matsuda M."/>
            <person name="Matzkin L."/>
            <person name="McAllister B."/>
            <person name="McBride C.S."/>
            <person name="McKernan B."/>
            <person name="McKernan K."/>
            <person name="Mendez-Lago M."/>
            <person name="Minx P."/>
            <person name="Mollenhauer M.U."/>
            <person name="Montooth K."/>
            <person name="Mount S.M."/>
            <person name="Mu X."/>
            <person name="Myers E."/>
            <person name="Negre B."/>
            <person name="Newfeld S."/>
            <person name="Nielsen R."/>
            <person name="Noor M.A."/>
            <person name="O'Grady P."/>
            <person name="Pachter L."/>
            <person name="Papaceit M."/>
            <person name="Parisi M.J."/>
            <person name="Parisi M."/>
            <person name="Parts L."/>
            <person name="Pedersen J.S."/>
            <person name="Pesole G."/>
            <person name="Phillippy A.M."/>
            <person name="Ponting C.P."/>
            <person name="Pop M."/>
            <person name="Porcelli D."/>
            <person name="Powell J.R."/>
            <person name="Prohaska S."/>
            <person name="Pruitt K."/>
            <person name="Puig M."/>
            <person name="Quesneville H."/>
            <person name="Ram K.R."/>
            <person name="Rand D."/>
            <person name="Rasmussen M.D."/>
            <person name="Reed L.K."/>
            <person name="Reenan R."/>
            <person name="Reily A."/>
            <person name="Remington K.A."/>
            <person name="Rieger T.T."/>
            <person name="Ritchie M.G."/>
            <person name="Robin C."/>
            <person name="Rogers Y.H."/>
            <person name="Rohde C."/>
            <person name="Rozas J."/>
            <person name="Rubenfield M.J."/>
            <person name="Ruiz A."/>
            <person name="Russo S."/>
            <person name="Salzberg S.L."/>
            <person name="Sanchez-Gracia A."/>
            <person name="Saranga D.J."/>
            <person name="Sato H."/>
            <person name="Schaeffer S.W."/>
            <person name="Schatz M.C."/>
            <person name="Schlenke T."/>
            <person name="Schwartz R."/>
            <person name="Segarra C."/>
            <person name="Singh R.S."/>
            <person name="Sirot L."/>
            <person name="Sirota M."/>
            <person name="Sisneros N.B."/>
            <person name="Smith C.D."/>
            <person name="Smith T.F."/>
            <person name="Spieth J."/>
            <person name="Stage D.E."/>
            <person name="Stark A."/>
            <person name="Stephan W."/>
            <person name="Strausberg R.L."/>
            <person name="Strempel S."/>
            <person name="Sturgill D."/>
            <person name="Sutton G."/>
            <person name="Sutton G.G."/>
            <person name="Tao W."/>
            <person name="Teichmann S."/>
            <person name="Tobari Y.N."/>
            <person name="Tomimura Y."/>
            <person name="Tsolas J.M."/>
            <person name="Valente V.L."/>
            <person name="Venter E."/>
            <person name="Venter J.C."/>
            <person name="Vicario S."/>
            <person name="Vieira F.G."/>
            <person name="Vilella A.J."/>
            <person name="Villasante A."/>
            <person name="Walenz B."/>
            <person name="Wang J."/>
            <person name="Wasserman M."/>
            <person name="Watts T."/>
            <person name="Wilson D."/>
            <person name="Wilson R.K."/>
            <person name="Wing R.A."/>
            <person name="Wolfner M.F."/>
            <person name="Wong A."/>
            <person name="Wong G.K."/>
            <person name="Wu C.I."/>
            <person name="Wu G."/>
            <person name="Yamamoto D."/>
            <person name="Yang H.P."/>
            <person name="Yang S.P."/>
            <person name="Yorke J.A."/>
            <person name="Yoshida K."/>
            <person name="Zdobnov E."/>
            <person name="Zhang P."/>
            <person name="Zhang Y."/>
            <person name="Zimin A.V."/>
            <person name="Baldwin J."/>
            <person name="Abdouelleil A."/>
            <person name="Abdulkadir J."/>
            <person name="Abebe A."/>
            <person name="Abera B."/>
            <person name="Abreu J."/>
            <person name="Acer S.C."/>
            <person name="Aftuck L."/>
            <person name="Alexander A."/>
            <person name="An P."/>
            <person name="Anderson E."/>
            <person name="Anderson S."/>
            <person name="Arachi H."/>
            <person name="Azer M."/>
            <person name="Bachantsang P."/>
            <person name="Barry A."/>
            <person name="Bayul T."/>
            <person name="Berlin A."/>
            <person name="Bessette D."/>
            <person name="Bloom T."/>
            <person name="Blye J."/>
            <person name="Boguslavskiy L."/>
            <person name="Bonnet C."/>
            <person name="Boukhgalter B."/>
            <person name="Bourzgui I."/>
            <person name="Brown A."/>
            <person name="Cahill P."/>
            <person name="Channer S."/>
            <person name="Cheshatsang Y."/>
            <person name="Chuda L."/>
            <person name="Citroen M."/>
            <person name="Collymore A."/>
            <person name="Cooke P."/>
            <person name="Costello M."/>
            <person name="D'Aco K."/>
            <person name="Daza R."/>
            <person name="De Haan G."/>
            <person name="DeGray S."/>
            <person name="DeMaso C."/>
            <person name="Dhargay N."/>
            <person name="Dooley K."/>
            <person name="Dooley E."/>
            <person name="Doricent M."/>
            <person name="Dorje P."/>
            <person name="Dorjee K."/>
            <person name="Dupes A."/>
            <person name="Elong R."/>
            <person name="Falk J."/>
            <person name="Farina A."/>
            <person name="Faro S."/>
            <person name="Ferguson D."/>
            <person name="Fisher S."/>
            <person name="Foley C.D."/>
            <person name="Franke A."/>
            <person name="Friedrich D."/>
            <person name="Gadbois L."/>
            <person name="Gearin G."/>
            <person name="Gearin C.R."/>
            <person name="Giannoukos G."/>
            <person name="Goode T."/>
            <person name="Graham J."/>
            <person name="Grandbois E."/>
            <person name="Grewal S."/>
            <person name="Gyaltsen K."/>
            <person name="Hafez N."/>
            <person name="Hagos B."/>
            <person name="Hall J."/>
            <person name="Henson C."/>
            <person name="Hollinger A."/>
            <person name="Honan T."/>
            <person name="Huard M.D."/>
            <person name="Hughes L."/>
            <person name="Hurhula B."/>
            <person name="Husby M.E."/>
            <person name="Kamat A."/>
            <person name="Kanga B."/>
            <person name="Kashin S."/>
            <person name="Khazanovich D."/>
            <person name="Kisner P."/>
            <person name="Lance K."/>
            <person name="Lara M."/>
            <person name="Lee W."/>
            <person name="Lennon N."/>
            <person name="Letendre F."/>
            <person name="LeVine R."/>
            <person name="Lipovsky A."/>
            <person name="Liu X."/>
            <person name="Liu J."/>
            <person name="Liu S."/>
            <person name="Lokyitsang T."/>
            <person name="Lokyitsang Y."/>
            <person name="Lubonja R."/>
            <person name="Lui A."/>
            <person name="MacDonald P."/>
            <person name="Magnisalis V."/>
            <person name="Maru K."/>
            <person name="Matthews C."/>
            <person name="McCusker W."/>
            <person name="McDonough S."/>
            <person name="Mehta T."/>
            <person name="Meldrim J."/>
            <person name="Meneus L."/>
            <person name="Mihai O."/>
            <person name="Mihalev A."/>
            <person name="Mihova T."/>
            <person name="Mittelman R."/>
            <person name="Mlenga V."/>
            <person name="Montmayeur A."/>
            <person name="Mulrain L."/>
            <person name="Navidi A."/>
            <person name="Naylor J."/>
            <person name="Negash T."/>
            <person name="Nguyen T."/>
            <person name="Nguyen N."/>
            <person name="Nicol R."/>
            <person name="Norbu C."/>
            <person name="Norbu N."/>
            <person name="Novod N."/>
            <person name="O'Neill B."/>
            <person name="Osman S."/>
            <person name="Markiewicz E."/>
            <person name="Oyono O.L."/>
            <person name="Patti C."/>
            <person name="Phunkhang P."/>
            <person name="Pierre F."/>
            <person name="Priest M."/>
            <person name="Raghuraman S."/>
            <person name="Rege F."/>
            <person name="Reyes R."/>
            <person name="Rise C."/>
            <person name="Rogov P."/>
            <person name="Ross K."/>
            <person name="Ryan E."/>
            <person name="Settipalli S."/>
            <person name="Shea T."/>
            <person name="Sherpa N."/>
            <person name="Shi L."/>
            <person name="Shih D."/>
            <person name="Sparrow T."/>
            <person name="Spaulding J."/>
            <person name="Stalker J."/>
            <person name="Stange-Thomann N."/>
            <person name="Stavropoulos S."/>
            <person name="Stone C."/>
            <person name="Strader C."/>
            <person name="Tesfaye S."/>
            <person name="Thomson T."/>
            <person name="Thoulutsang Y."/>
            <person name="Thoulutsang D."/>
            <person name="Topham K."/>
            <person name="Topping I."/>
            <person name="Tsamla T."/>
            <person name="Vassiliev H."/>
            <person name="Vo A."/>
            <person name="Wangchuk T."/>
            <person name="Wangdi T."/>
            <person name="Weiand M."/>
            <person name="Wilkinson J."/>
            <person name="Wilson A."/>
            <person name="Yadav S."/>
            <person name="Young G."/>
            <person name="Yu Q."/>
            <person name="Zembek L."/>
            <person name="Zhong D."/>
            <person name="Zimmer A."/>
            <person name="Zwirko Z."/>
            <person name="Jaffe D.B."/>
            <person name="Alvarez P."/>
            <person name="Brockman W."/>
            <person name="Butler J."/>
            <person name="Chin C."/>
            <person name="Gnerre S."/>
            <person name="Grabherr M."/>
            <person name="Kleber M."/>
            <person name="Mauceli E."/>
            <person name="MacCallum I."/>
        </authorList>
    </citation>
    <scope>NUCLEOTIDE SEQUENCE [LARGE SCALE GENOMIC DNA]</scope>
    <source>
        <strain evidence="3">Tucson 15010-1051.87</strain>
    </source>
</reference>
<name>B4LZK2_DROVI</name>
<dbReference type="AlphaFoldDB" id="B4LZK2"/>
<evidence type="ECO:0000313" key="3">
    <source>
        <dbReference type="Proteomes" id="UP000008792"/>
    </source>
</evidence>
<feature type="signal peptide" evidence="1">
    <location>
        <begin position="1"/>
        <end position="23"/>
    </location>
</feature>
<keyword evidence="3" id="KW-1185">Reference proteome</keyword>
<dbReference type="OrthoDB" id="7975395at2759"/>
<dbReference type="EMBL" id="CH940650">
    <property type="protein sequence ID" value="EDW67141.1"/>
    <property type="molecule type" value="Genomic_DNA"/>
</dbReference>